<evidence type="ECO:0000313" key="1">
    <source>
        <dbReference type="EMBL" id="TWT38437.1"/>
    </source>
</evidence>
<dbReference type="EMBL" id="SJPF01000001">
    <property type="protein sequence ID" value="TWT38437.1"/>
    <property type="molecule type" value="Genomic_DNA"/>
</dbReference>
<comment type="caution">
    <text evidence="1">The sequence shown here is derived from an EMBL/GenBank/DDBJ whole genome shotgun (WGS) entry which is preliminary data.</text>
</comment>
<proteinExistence type="predicted"/>
<dbReference type="Proteomes" id="UP000318878">
    <property type="component" value="Unassembled WGS sequence"/>
</dbReference>
<gene>
    <name evidence="1" type="ORF">Enr8_01290</name>
</gene>
<dbReference type="AlphaFoldDB" id="A0A5C5VKF2"/>
<evidence type="ECO:0000313" key="2">
    <source>
        <dbReference type="Proteomes" id="UP000318878"/>
    </source>
</evidence>
<organism evidence="1 2">
    <name type="scientific">Blastopirellula retiformator</name>
    <dbReference type="NCBI Taxonomy" id="2527970"/>
    <lineage>
        <taxon>Bacteria</taxon>
        <taxon>Pseudomonadati</taxon>
        <taxon>Planctomycetota</taxon>
        <taxon>Planctomycetia</taxon>
        <taxon>Pirellulales</taxon>
        <taxon>Pirellulaceae</taxon>
        <taxon>Blastopirellula</taxon>
    </lineage>
</organism>
<protein>
    <submittedName>
        <fullName evidence="1">Uncharacterized protein</fullName>
    </submittedName>
</protein>
<sequence length="123" mass="13676">MHMIIICLLLAATWSPNDSVETISLIPGWAQKSQIERNVDSFLWRHFPHATPAVPTPLKPPLDWRTITPGGPIIQEEEEVSMGLDIPTSKKVVIRGKRVGTVAPTIIITEEEEETLTLDDLGE</sequence>
<keyword evidence="2" id="KW-1185">Reference proteome</keyword>
<name>A0A5C5VKF2_9BACT</name>
<dbReference type="RefSeq" id="WP_146428692.1">
    <property type="nucleotide sequence ID" value="NZ_SJPF01000001.1"/>
</dbReference>
<accession>A0A5C5VKF2</accession>
<reference evidence="1 2" key="1">
    <citation type="submission" date="2019-02" db="EMBL/GenBank/DDBJ databases">
        <title>Deep-cultivation of Planctomycetes and their phenomic and genomic characterization uncovers novel biology.</title>
        <authorList>
            <person name="Wiegand S."/>
            <person name="Jogler M."/>
            <person name="Boedeker C."/>
            <person name="Pinto D."/>
            <person name="Vollmers J."/>
            <person name="Rivas-Marin E."/>
            <person name="Kohn T."/>
            <person name="Peeters S.H."/>
            <person name="Heuer A."/>
            <person name="Rast P."/>
            <person name="Oberbeckmann S."/>
            <person name="Bunk B."/>
            <person name="Jeske O."/>
            <person name="Meyerdierks A."/>
            <person name="Storesund J.E."/>
            <person name="Kallscheuer N."/>
            <person name="Luecker S."/>
            <person name="Lage O.M."/>
            <person name="Pohl T."/>
            <person name="Merkel B.J."/>
            <person name="Hornburger P."/>
            <person name="Mueller R.-W."/>
            <person name="Bruemmer F."/>
            <person name="Labrenz M."/>
            <person name="Spormann A.M."/>
            <person name="Op Den Camp H."/>
            <person name="Overmann J."/>
            <person name="Amann R."/>
            <person name="Jetten M.S.M."/>
            <person name="Mascher T."/>
            <person name="Medema M.H."/>
            <person name="Devos D.P."/>
            <person name="Kaster A.-K."/>
            <person name="Ovreas L."/>
            <person name="Rohde M."/>
            <person name="Galperin M.Y."/>
            <person name="Jogler C."/>
        </authorList>
    </citation>
    <scope>NUCLEOTIDE SEQUENCE [LARGE SCALE GENOMIC DNA]</scope>
    <source>
        <strain evidence="1 2">Enr8</strain>
    </source>
</reference>